<evidence type="ECO:0000259" key="2">
    <source>
        <dbReference type="PROSITE" id="PS50086"/>
    </source>
</evidence>
<dbReference type="PROSITE" id="PS50086">
    <property type="entry name" value="TBC_RABGAP"/>
    <property type="match status" value="1"/>
</dbReference>
<dbReference type="GO" id="GO:0005096">
    <property type="term" value="F:GTPase activator activity"/>
    <property type="evidence" value="ECO:0007669"/>
    <property type="project" value="TreeGrafter"/>
</dbReference>
<sequence>MNGLQEDPWGWPREKEGAGSGENNGSLPQEVAGSGERLAGVLRALSPISLDRFNGKDGAAESSWGAFVSARKGGSVTGENQIGDPGSPIWYKFLASSCDSAALSLVMRKGLPQYERRAVWLEWAVDERTSNEDWAELCEGVDKVTGEGGQEKQEGMVDKDTLHTIEVDLLRTMPDHPYFSSKGGKGFLSLKKILLAVALKAPEVGYLQGMNFLGAFMLLTFKFGKDEETDECLEKDVFDCLKSVTTTLLKGYYAPGLTTLLGDTEMLRQLISKTDPELHLHLSEMGFDLTLVCPQWFVCNFVTSAKMDIVARIWDLLMFAGKGGRGESGGVMAWVGLCVLGAVRDKLMETTSMCRVITEIRKFTMEGVKDVDVDLWKKAGLSVHSFLDAGKIREEVVKMAGGGSVGKKRGREGGGGGGGGGEVVQQQQQQRPSMLSRANSFGSSFGTPMMKKRRTATENFARRNGITRDQPEGKFLFEPAEESKVGLVDKAESFFKFAAELMTPTPSKPKRNFGTSLGSKIVSGSILFGENSTGIETGVSAKKASKSVSFGAPPSPKEMAAMPPPPPENISFMSPNSKGFEMTPVKTKSRPSSGKKKKRKCGTPHPNGIRQTHFFTSPEISRGGGRGGGFMSPEDKLIMSPLAEMR</sequence>
<feature type="compositionally biased region" description="Gly residues" evidence="1">
    <location>
        <begin position="413"/>
        <end position="422"/>
    </location>
</feature>
<feature type="region of interest" description="Disordered" evidence="1">
    <location>
        <begin position="402"/>
        <end position="433"/>
    </location>
</feature>
<dbReference type="SMART" id="SM00164">
    <property type="entry name" value="TBC"/>
    <property type="match status" value="1"/>
</dbReference>
<feature type="compositionally biased region" description="Basic residues" evidence="1">
    <location>
        <begin position="587"/>
        <end position="602"/>
    </location>
</feature>
<dbReference type="SUPFAM" id="SSF47923">
    <property type="entry name" value="Ypt/Rab-GAP domain of gyp1p"/>
    <property type="match status" value="2"/>
</dbReference>
<evidence type="ECO:0000313" key="3">
    <source>
        <dbReference type="EMBL" id="GMH47849.1"/>
    </source>
</evidence>
<dbReference type="Proteomes" id="UP001165122">
    <property type="component" value="Unassembled WGS sequence"/>
</dbReference>
<dbReference type="InterPro" id="IPR000195">
    <property type="entry name" value="Rab-GAP-TBC_dom"/>
</dbReference>
<dbReference type="GO" id="GO:0031267">
    <property type="term" value="F:small GTPase binding"/>
    <property type="evidence" value="ECO:0007669"/>
    <property type="project" value="TreeGrafter"/>
</dbReference>
<evidence type="ECO:0000256" key="1">
    <source>
        <dbReference type="SAM" id="MobiDB-lite"/>
    </source>
</evidence>
<protein>
    <recommendedName>
        <fullName evidence="2">Rab-GAP TBC domain-containing protein</fullName>
    </recommendedName>
</protein>
<feature type="compositionally biased region" description="Polar residues" evidence="1">
    <location>
        <begin position="609"/>
        <end position="619"/>
    </location>
</feature>
<dbReference type="Pfam" id="PF00566">
    <property type="entry name" value="RabGAP-TBC"/>
    <property type="match status" value="1"/>
</dbReference>
<comment type="caution">
    <text evidence="3">The sequence shown here is derived from an EMBL/GenBank/DDBJ whole genome shotgun (WGS) entry which is preliminary data.</text>
</comment>
<dbReference type="Gene3D" id="1.10.8.270">
    <property type="entry name" value="putative rabgap domain of human tbc1 domain family member 14 like domains"/>
    <property type="match status" value="1"/>
</dbReference>
<proteinExistence type="predicted"/>
<dbReference type="Gene3D" id="1.10.472.80">
    <property type="entry name" value="Ypt/Rab-GAP domain of gyp1p, domain 3"/>
    <property type="match status" value="1"/>
</dbReference>
<organism evidence="3 4">
    <name type="scientific">Triparma laevis f. longispina</name>
    <dbReference type="NCBI Taxonomy" id="1714387"/>
    <lineage>
        <taxon>Eukaryota</taxon>
        <taxon>Sar</taxon>
        <taxon>Stramenopiles</taxon>
        <taxon>Ochrophyta</taxon>
        <taxon>Bolidophyceae</taxon>
        <taxon>Parmales</taxon>
        <taxon>Triparmaceae</taxon>
        <taxon>Triparma</taxon>
    </lineage>
</organism>
<accession>A0A9W6Z5X4</accession>
<evidence type="ECO:0000313" key="4">
    <source>
        <dbReference type="Proteomes" id="UP001165122"/>
    </source>
</evidence>
<feature type="domain" description="Rab-GAP TBC" evidence="2">
    <location>
        <begin position="110"/>
        <end position="321"/>
    </location>
</feature>
<dbReference type="InterPro" id="IPR050302">
    <property type="entry name" value="Rab_GAP_TBC_domain"/>
</dbReference>
<feature type="region of interest" description="Disordered" evidence="1">
    <location>
        <begin position="575"/>
        <end position="646"/>
    </location>
</feature>
<dbReference type="OrthoDB" id="197278at2759"/>
<feature type="region of interest" description="Disordered" evidence="1">
    <location>
        <begin position="1"/>
        <end position="32"/>
    </location>
</feature>
<name>A0A9W6Z5X4_9STRA</name>
<dbReference type="PANTHER" id="PTHR47219">
    <property type="entry name" value="RAB GTPASE-ACTIVATING PROTEIN 1-LIKE"/>
    <property type="match status" value="1"/>
</dbReference>
<reference evidence="4" key="1">
    <citation type="journal article" date="2023" name="Commun. Biol.">
        <title>Genome analysis of Parmales, the sister group of diatoms, reveals the evolutionary specialization of diatoms from phago-mixotrophs to photoautotrophs.</title>
        <authorList>
            <person name="Ban H."/>
            <person name="Sato S."/>
            <person name="Yoshikawa S."/>
            <person name="Yamada K."/>
            <person name="Nakamura Y."/>
            <person name="Ichinomiya M."/>
            <person name="Sato N."/>
            <person name="Blanc-Mathieu R."/>
            <person name="Endo H."/>
            <person name="Kuwata A."/>
            <person name="Ogata H."/>
        </authorList>
    </citation>
    <scope>NUCLEOTIDE SEQUENCE [LARGE SCALE GENOMIC DNA]</scope>
    <source>
        <strain evidence="4">NIES 3700</strain>
    </source>
</reference>
<dbReference type="EMBL" id="BRXW01000361">
    <property type="protein sequence ID" value="GMH47849.1"/>
    <property type="molecule type" value="Genomic_DNA"/>
</dbReference>
<gene>
    <name evidence="3" type="ORF">TrLO_g3976</name>
</gene>
<dbReference type="InterPro" id="IPR035969">
    <property type="entry name" value="Rab-GAP_TBC_sf"/>
</dbReference>
<keyword evidence="4" id="KW-1185">Reference proteome</keyword>
<dbReference type="AlphaFoldDB" id="A0A9W6Z5X4"/>
<dbReference type="PANTHER" id="PTHR47219:SF20">
    <property type="entry name" value="TBC1 DOMAIN FAMILY MEMBER 2B"/>
    <property type="match status" value="1"/>
</dbReference>